<dbReference type="Pfam" id="PF08448">
    <property type="entry name" value="PAS_4"/>
    <property type="match status" value="1"/>
</dbReference>
<organism evidence="4 5">
    <name type="scientific">Streptomyces andamanensis</name>
    <dbReference type="NCBI Taxonomy" id="1565035"/>
    <lineage>
        <taxon>Bacteria</taxon>
        <taxon>Bacillati</taxon>
        <taxon>Actinomycetota</taxon>
        <taxon>Actinomycetes</taxon>
        <taxon>Kitasatosporales</taxon>
        <taxon>Streptomycetaceae</taxon>
        <taxon>Streptomyces</taxon>
    </lineage>
</organism>
<dbReference type="SUPFAM" id="SSF81606">
    <property type="entry name" value="PP2C-like"/>
    <property type="match status" value="1"/>
</dbReference>
<feature type="domain" description="PAS" evidence="3">
    <location>
        <begin position="201"/>
        <end position="239"/>
    </location>
</feature>
<dbReference type="InterPro" id="IPR035965">
    <property type="entry name" value="PAS-like_dom_sf"/>
</dbReference>
<dbReference type="SMART" id="SM00091">
    <property type="entry name" value="PAS"/>
    <property type="match status" value="1"/>
</dbReference>
<evidence type="ECO:0000313" key="5">
    <source>
        <dbReference type="Proteomes" id="UP001595824"/>
    </source>
</evidence>
<name>A0ABV8TR83_9ACTN</name>
<dbReference type="Gene3D" id="3.30.450.20">
    <property type="entry name" value="PAS domain"/>
    <property type="match status" value="1"/>
</dbReference>
<dbReference type="Pfam" id="PF07228">
    <property type="entry name" value="SpoIIE"/>
    <property type="match status" value="1"/>
</dbReference>
<dbReference type="InterPro" id="IPR003018">
    <property type="entry name" value="GAF"/>
</dbReference>
<dbReference type="InterPro" id="IPR029016">
    <property type="entry name" value="GAF-like_dom_sf"/>
</dbReference>
<keyword evidence="1" id="KW-0378">Hydrolase</keyword>
<dbReference type="EMBL" id="JBHSDP010000029">
    <property type="protein sequence ID" value="MFC4333020.1"/>
    <property type="molecule type" value="Genomic_DNA"/>
</dbReference>
<feature type="region of interest" description="Disordered" evidence="2">
    <location>
        <begin position="293"/>
        <end position="316"/>
    </location>
</feature>
<dbReference type="SUPFAM" id="SSF55785">
    <property type="entry name" value="PYP-like sensor domain (PAS domain)"/>
    <property type="match status" value="1"/>
</dbReference>
<dbReference type="PROSITE" id="PS50112">
    <property type="entry name" value="PAS"/>
    <property type="match status" value="1"/>
</dbReference>
<evidence type="ECO:0000259" key="3">
    <source>
        <dbReference type="PROSITE" id="PS50112"/>
    </source>
</evidence>
<dbReference type="SMART" id="SM00065">
    <property type="entry name" value="GAF"/>
    <property type="match status" value="1"/>
</dbReference>
<dbReference type="SMART" id="SM00331">
    <property type="entry name" value="PP2C_SIG"/>
    <property type="match status" value="1"/>
</dbReference>
<comment type="caution">
    <text evidence="4">The sequence shown here is derived from an EMBL/GenBank/DDBJ whole genome shotgun (WGS) entry which is preliminary data.</text>
</comment>
<dbReference type="InterPro" id="IPR036457">
    <property type="entry name" value="PPM-type-like_dom_sf"/>
</dbReference>
<gene>
    <name evidence="4" type="ORF">ACFPC0_35735</name>
</gene>
<proteinExistence type="predicted"/>
<dbReference type="Gene3D" id="3.30.450.40">
    <property type="match status" value="2"/>
</dbReference>
<evidence type="ECO:0000256" key="2">
    <source>
        <dbReference type="SAM" id="MobiDB-lite"/>
    </source>
</evidence>
<evidence type="ECO:0000256" key="1">
    <source>
        <dbReference type="ARBA" id="ARBA00022801"/>
    </source>
</evidence>
<feature type="region of interest" description="Disordered" evidence="2">
    <location>
        <begin position="1"/>
        <end position="21"/>
    </location>
</feature>
<dbReference type="InterPro" id="IPR000014">
    <property type="entry name" value="PAS"/>
</dbReference>
<keyword evidence="5" id="KW-1185">Reference proteome</keyword>
<evidence type="ECO:0000313" key="4">
    <source>
        <dbReference type="EMBL" id="MFC4333020.1"/>
    </source>
</evidence>
<dbReference type="Pfam" id="PF13185">
    <property type="entry name" value="GAF_2"/>
    <property type="match status" value="1"/>
</dbReference>
<reference evidence="5" key="1">
    <citation type="journal article" date="2019" name="Int. J. Syst. Evol. Microbiol.">
        <title>The Global Catalogue of Microorganisms (GCM) 10K type strain sequencing project: providing services to taxonomists for standard genome sequencing and annotation.</title>
        <authorList>
            <consortium name="The Broad Institute Genomics Platform"/>
            <consortium name="The Broad Institute Genome Sequencing Center for Infectious Disease"/>
            <person name="Wu L."/>
            <person name="Ma J."/>
        </authorList>
    </citation>
    <scope>NUCLEOTIDE SEQUENCE [LARGE SCALE GENOMIC DNA]</scope>
    <source>
        <strain evidence="5">PCU 347</strain>
    </source>
</reference>
<accession>A0ABV8TR83</accession>
<dbReference type="Proteomes" id="UP001595824">
    <property type="component" value="Unassembled WGS sequence"/>
</dbReference>
<dbReference type="PANTHER" id="PTHR43156:SF2">
    <property type="entry name" value="STAGE II SPORULATION PROTEIN E"/>
    <property type="match status" value="1"/>
</dbReference>
<sequence length="731" mass="77389">MCDDSAVRGAPDTEPEHSRAAGGDRAVLHELGVCLTGAVAGLGAYGGGVYLLDAAGEALELAVYTGLPPQFAGPWRRIRLDAPVGVAEAVRERKLVWVDGAQEMALRYPRTALIMPYPLAFACRPLLVGREVHGGLFVNWAGSRERRLSAAERERLLAAASALARVAAHAGASGAPVRPSAGPLVLPGTAPPAGPLPEGSALARLPEGVCALDADGRITLATPAAAALLGLPATELVGRVVWRALPWLDHPVYEEWYRAAAMSRQPAAFTVLRPPDRWLRFQLYPDASGITARVTETGPEPRPPEPRPPQPFEQLRPRAPDRLAGVYHVLHLVGALADATGVRDVVRLVAEEMLPVFGAARAVLLALEADGRLRVVGAHGYPPGALDRIDRPAADAETPGTRALATGTPLFLETRRDIARRYPRHAALAPGAAWAVLPLLTPDREVGACVLSYDRPRRFAPEERATLTALAGLIAQALARARRYDTASGLARDLQDALLPRRLPRIHGLETAVRYLPAAEGMTVCGDFYDLITLGHHRAAAVIGDIQGHNGPAAALMGQIRTAVRAHAAGGADPRRVLGLTNRLLTALDTELLASAVFLRLDPRRHRLVLARAGHPHPLLRHPDGRVEALDAPGGLLLGIDPAAAYPHLRLCLPEGAVLALYTDGLTDVPGSDPERVLSGLAGRLAAAGRPGTPLDEVAETLLQGHRQGADDTTLLLLRATGVPSGPPQRA</sequence>
<protein>
    <submittedName>
        <fullName evidence="4">SpoIIE family protein phosphatase</fullName>
    </submittedName>
</protein>
<dbReference type="InterPro" id="IPR052016">
    <property type="entry name" value="Bact_Sigma-Reg"/>
</dbReference>
<dbReference type="SUPFAM" id="SSF55781">
    <property type="entry name" value="GAF domain-like"/>
    <property type="match status" value="2"/>
</dbReference>
<dbReference type="PANTHER" id="PTHR43156">
    <property type="entry name" value="STAGE II SPORULATION PROTEIN E-RELATED"/>
    <property type="match status" value="1"/>
</dbReference>
<dbReference type="InterPro" id="IPR013656">
    <property type="entry name" value="PAS_4"/>
</dbReference>
<dbReference type="InterPro" id="IPR001932">
    <property type="entry name" value="PPM-type_phosphatase-like_dom"/>
</dbReference>
<dbReference type="Gene3D" id="3.60.40.10">
    <property type="entry name" value="PPM-type phosphatase domain"/>
    <property type="match status" value="1"/>
</dbReference>
<dbReference type="RefSeq" id="WP_381744386.1">
    <property type="nucleotide sequence ID" value="NZ_JBHSDP010000029.1"/>
</dbReference>